<dbReference type="NCBIfam" id="TIGR03934">
    <property type="entry name" value="TQXA_dom"/>
    <property type="match status" value="1"/>
</dbReference>
<dbReference type="EMBL" id="LT906453">
    <property type="protein sequence ID" value="SNV16353.1"/>
    <property type="molecule type" value="Genomic_DNA"/>
</dbReference>
<feature type="chain" id="PRO_5011287569" evidence="2">
    <location>
        <begin position="40"/>
        <end position="574"/>
    </location>
</feature>
<reference evidence="4 5" key="1">
    <citation type="submission" date="2017-06" db="EMBL/GenBank/DDBJ databases">
        <authorList>
            <consortium name="Pathogen Informatics"/>
        </authorList>
    </citation>
    <scope>NUCLEOTIDE SEQUENCE [LARGE SCALE GENOMIC DNA]</scope>
    <source>
        <strain evidence="4 5">NCTC13039</strain>
    </source>
</reference>
<evidence type="ECO:0000259" key="3">
    <source>
        <dbReference type="Pfam" id="PF08341"/>
    </source>
</evidence>
<keyword evidence="2" id="KW-0732">Signal</keyword>
<evidence type="ECO:0000313" key="5">
    <source>
        <dbReference type="Proteomes" id="UP000242637"/>
    </source>
</evidence>
<dbReference type="STRING" id="1121387.GCA_000429885_00748"/>
<dbReference type="OrthoDB" id="4965714at2"/>
<dbReference type="RefSeq" id="WP_028326800.1">
    <property type="nucleotide sequence ID" value="NZ_LT906453.1"/>
</dbReference>
<sequence>MSITTNARAITTSKRAIAALSIAAAMVGMNSQFAPHAHAAEATATDNTATFLQALGNGNQYILQDKAMNEAVAPLILQLRGDDSGQEIYAYCIEVDTPILDSIAGVRGAYSAQDWETYTSQAKTAERRASWSANKHKVLWLLANSYPQKPAREVFASLGMELPTYADGSTYSEKDLNRAMRDATQLAIWHFANGIDLSDNWIDEANHTRIGRFADGSQIDIYEAYQRLIERAEKAPVVENVTPSIFFQNANSTNVAGNVFKPLTLKSTAPANVNVSLPEGATLTVSGKEYTGDVKLTAVTDGTTMQLAVPSSAAAGSVEISADAQGQPSPVGTVWYAKGSQSLITAKAVTQHVMAKTTINWTAEPAAPAPVEPTTPAPTAPVTPAPVVPTTPAPVQPTTPAPAPVVPTTPAAPAPVEPTAPTTPAPSTPAPAAPRKEKNRAEQPKKVRKAATPMVTRTFQVDRYMPQNAVQARGVAALDNDGVLKYREDKFMWGRSAWQIVTVTVPANASHADIMKAINAKTSAKIGDVNTASKLASSAAGRTHVIAWELGKGATAKNAWGTAKKTVQKFFARG</sequence>
<dbReference type="Gene3D" id="1.10.150.480">
    <property type="match status" value="1"/>
</dbReference>
<dbReference type="KEGG" id="dco:SAMEA4475696_0005"/>
<feature type="region of interest" description="Disordered" evidence="1">
    <location>
        <begin position="366"/>
        <end position="450"/>
    </location>
</feature>
<name>A0A239V4E6_9MICO</name>
<protein>
    <submittedName>
        <fullName evidence="4">TQXA domain</fullName>
    </submittedName>
</protein>
<dbReference type="InterPro" id="IPR013552">
    <property type="entry name" value="Thioester_dom"/>
</dbReference>
<feature type="compositionally biased region" description="Pro residues" evidence="1">
    <location>
        <begin position="367"/>
        <end position="432"/>
    </location>
</feature>
<feature type="signal peptide" evidence="2">
    <location>
        <begin position="1"/>
        <end position="39"/>
    </location>
</feature>
<evidence type="ECO:0000313" key="4">
    <source>
        <dbReference type="EMBL" id="SNV16353.1"/>
    </source>
</evidence>
<dbReference type="InterPro" id="IPR023849">
    <property type="entry name" value="TQXA_dom"/>
</dbReference>
<dbReference type="AlphaFoldDB" id="A0A239V4E6"/>
<keyword evidence="5" id="KW-1185">Reference proteome</keyword>
<organism evidence="4 5">
    <name type="scientific">Dermatophilus congolensis</name>
    <dbReference type="NCBI Taxonomy" id="1863"/>
    <lineage>
        <taxon>Bacteria</taxon>
        <taxon>Bacillati</taxon>
        <taxon>Actinomycetota</taxon>
        <taxon>Actinomycetes</taxon>
        <taxon>Micrococcales</taxon>
        <taxon>Dermatophilaceae</taxon>
        <taxon>Dermatophilus</taxon>
    </lineage>
</organism>
<dbReference type="Pfam" id="PF08341">
    <property type="entry name" value="TED"/>
    <property type="match status" value="1"/>
</dbReference>
<dbReference type="GeneID" id="63458324"/>
<proteinExistence type="predicted"/>
<accession>A0A239V4E6</accession>
<evidence type="ECO:0000256" key="1">
    <source>
        <dbReference type="SAM" id="MobiDB-lite"/>
    </source>
</evidence>
<dbReference type="Proteomes" id="UP000242637">
    <property type="component" value="Chromosome 1"/>
</dbReference>
<feature type="compositionally biased region" description="Basic and acidic residues" evidence="1">
    <location>
        <begin position="434"/>
        <end position="445"/>
    </location>
</feature>
<gene>
    <name evidence="4" type="ORF">SAMEA4475696_00005</name>
</gene>
<evidence type="ECO:0000256" key="2">
    <source>
        <dbReference type="SAM" id="SignalP"/>
    </source>
</evidence>
<feature type="domain" description="Thioester" evidence="3">
    <location>
        <begin position="89"/>
        <end position="233"/>
    </location>
</feature>